<gene>
    <name evidence="5" type="ORF">F8566_24665</name>
</gene>
<dbReference type="OrthoDB" id="4535742at2"/>
<dbReference type="InterPro" id="IPR036291">
    <property type="entry name" value="NAD(P)-bd_dom_sf"/>
</dbReference>
<evidence type="ECO:0000313" key="6">
    <source>
        <dbReference type="Proteomes" id="UP000468735"/>
    </source>
</evidence>
<dbReference type="RefSeq" id="WP_151563862.1">
    <property type="nucleotide sequence ID" value="NZ_WBMT01000012.1"/>
</dbReference>
<keyword evidence="2" id="KW-0560">Oxidoreductase</keyword>
<dbReference type="PIRSF" id="PIRSF000103">
    <property type="entry name" value="HIBADH"/>
    <property type="match status" value="1"/>
</dbReference>
<dbReference type="AlphaFoldDB" id="A0A6H9YK06"/>
<dbReference type="GO" id="GO:0016491">
    <property type="term" value="F:oxidoreductase activity"/>
    <property type="evidence" value="ECO:0007669"/>
    <property type="project" value="UniProtKB-KW"/>
</dbReference>
<dbReference type="Proteomes" id="UP000468735">
    <property type="component" value="Unassembled WGS sequence"/>
</dbReference>
<evidence type="ECO:0000259" key="3">
    <source>
        <dbReference type="Pfam" id="PF03446"/>
    </source>
</evidence>
<dbReference type="Gene3D" id="1.10.1040.10">
    <property type="entry name" value="N-(1-d-carboxylethyl)-l-norvaline Dehydrogenase, domain 2"/>
    <property type="match status" value="1"/>
</dbReference>
<feature type="domain" description="NADPH-dependent reductive aminase-like C-terminal" evidence="4">
    <location>
        <begin position="165"/>
        <end position="291"/>
    </location>
</feature>
<sequence length="291" mass="30774">MSHPTDGRVAVIGLNARGAALARASAAAGVAVTVWDEPGPLAEAPPIDGASRADSLQAAFTAASLILLCVDDYDSAQRILDQAERHVGSTDVVNLTSGTSAQAEQVAAWMDARGGRYLDGALMAHPEHVGKPDTVLVYSGSPQVFERHESSLKLLGGATYLGAAPGAAALYDVAMLNFAWATLIGFLQTATLLGTAQIPATTVTPLLTHWLSTTVTDVINDYARQVDERHYPGDEEWLELDAPLMVHLIEATRTRGLDTALPELIKSLTDQGIDAGHGKDSFASLVEIIRR</sequence>
<dbReference type="GO" id="GO:0050661">
    <property type="term" value="F:NADP binding"/>
    <property type="evidence" value="ECO:0007669"/>
    <property type="project" value="InterPro"/>
</dbReference>
<comment type="similarity">
    <text evidence="1">Belongs to the HIBADH-related family.</text>
</comment>
<name>A0A6H9YK06_9ACTN</name>
<protein>
    <submittedName>
        <fullName evidence="5">NAD(P)-dependent oxidoreductase</fullName>
    </submittedName>
</protein>
<dbReference type="Pfam" id="PF03446">
    <property type="entry name" value="NAD_binding_2"/>
    <property type="match status" value="1"/>
</dbReference>
<dbReference type="InterPro" id="IPR048666">
    <property type="entry name" value="RedAm-like_C"/>
</dbReference>
<organism evidence="5 6">
    <name type="scientific">Actinomadura rudentiformis</name>
    <dbReference type="NCBI Taxonomy" id="359158"/>
    <lineage>
        <taxon>Bacteria</taxon>
        <taxon>Bacillati</taxon>
        <taxon>Actinomycetota</taxon>
        <taxon>Actinomycetes</taxon>
        <taxon>Streptosporangiales</taxon>
        <taxon>Thermomonosporaceae</taxon>
        <taxon>Actinomadura</taxon>
    </lineage>
</organism>
<feature type="domain" description="6-phosphogluconate dehydrogenase NADP-binding" evidence="3">
    <location>
        <begin position="8"/>
        <end position="158"/>
    </location>
</feature>
<dbReference type="Pfam" id="PF21761">
    <property type="entry name" value="RedAm-like_C"/>
    <property type="match status" value="1"/>
</dbReference>
<evidence type="ECO:0000259" key="4">
    <source>
        <dbReference type="Pfam" id="PF21761"/>
    </source>
</evidence>
<evidence type="ECO:0000256" key="1">
    <source>
        <dbReference type="ARBA" id="ARBA00009080"/>
    </source>
</evidence>
<dbReference type="InterPro" id="IPR015815">
    <property type="entry name" value="HIBADH-related"/>
</dbReference>
<dbReference type="InterPro" id="IPR006115">
    <property type="entry name" value="6PGDH_NADP-bd"/>
</dbReference>
<keyword evidence="6" id="KW-1185">Reference proteome</keyword>
<dbReference type="EMBL" id="WBMT01000012">
    <property type="protein sequence ID" value="KAB2345918.1"/>
    <property type="molecule type" value="Genomic_DNA"/>
</dbReference>
<evidence type="ECO:0000313" key="5">
    <source>
        <dbReference type="EMBL" id="KAB2345918.1"/>
    </source>
</evidence>
<comment type="caution">
    <text evidence="5">The sequence shown here is derived from an EMBL/GenBank/DDBJ whole genome shotgun (WGS) entry which is preliminary data.</text>
</comment>
<dbReference type="SUPFAM" id="SSF51735">
    <property type="entry name" value="NAD(P)-binding Rossmann-fold domains"/>
    <property type="match status" value="1"/>
</dbReference>
<dbReference type="InterPro" id="IPR013328">
    <property type="entry name" value="6PGD_dom2"/>
</dbReference>
<dbReference type="Gene3D" id="3.40.50.720">
    <property type="entry name" value="NAD(P)-binding Rossmann-like Domain"/>
    <property type="match status" value="1"/>
</dbReference>
<proteinExistence type="inferred from homology"/>
<evidence type="ECO:0000256" key="2">
    <source>
        <dbReference type="ARBA" id="ARBA00023002"/>
    </source>
</evidence>
<accession>A0A6H9YK06</accession>
<reference evidence="5 6" key="1">
    <citation type="submission" date="2019-09" db="EMBL/GenBank/DDBJ databases">
        <title>Actinomadura physcomitrii sp. nov., a novel actinomycete isolated from moss [Physcomitrium sphaericum (Ludw) Fuernr].</title>
        <authorList>
            <person name="Zhuang X."/>
            <person name="Liu C."/>
        </authorList>
    </citation>
    <scope>NUCLEOTIDE SEQUENCE [LARGE SCALE GENOMIC DNA]</scope>
    <source>
        <strain evidence="5 6">HMC1</strain>
    </source>
</reference>